<dbReference type="InterPro" id="IPR051781">
    <property type="entry name" value="Metallo-dep_Hydrolase"/>
</dbReference>
<reference evidence="2 3" key="1">
    <citation type="journal article" date="2017" name="Int. J. Syst. Evol. Microbiol.">
        <title>Pseudokineococcus basanitobsidens sp. nov., isolated from volcanic rock.</title>
        <authorList>
            <person name="Lee D.W."/>
            <person name="Park M.Y."/>
            <person name="Kim J.J."/>
            <person name="Kim B.S."/>
        </authorList>
    </citation>
    <scope>NUCLEOTIDE SEQUENCE [LARGE SCALE GENOMIC DNA]</scope>
    <source>
        <strain evidence="2 3">DSM 103726</strain>
    </source>
</reference>
<comment type="caution">
    <text evidence="2">The sequence shown here is derived from an EMBL/GenBank/DDBJ whole genome shotgun (WGS) entry which is preliminary data.</text>
</comment>
<dbReference type="InterPro" id="IPR032466">
    <property type="entry name" value="Metal_Hydrolase"/>
</dbReference>
<protein>
    <submittedName>
        <fullName evidence="2">Amidohydrolase family protein</fullName>
    </submittedName>
</protein>
<dbReference type="InterPro" id="IPR011059">
    <property type="entry name" value="Metal-dep_hydrolase_composite"/>
</dbReference>
<dbReference type="Gene3D" id="2.30.40.10">
    <property type="entry name" value="Urease, subunit C, domain 1"/>
    <property type="match status" value="1"/>
</dbReference>
<organism evidence="2 3">
    <name type="scientific">Pseudokineococcus basanitobsidens</name>
    <dbReference type="NCBI Taxonomy" id="1926649"/>
    <lineage>
        <taxon>Bacteria</taxon>
        <taxon>Bacillati</taxon>
        <taxon>Actinomycetota</taxon>
        <taxon>Actinomycetes</taxon>
        <taxon>Kineosporiales</taxon>
        <taxon>Kineosporiaceae</taxon>
        <taxon>Pseudokineococcus</taxon>
    </lineage>
</organism>
<dbReference type="PANTHER" id="PTHR43135">
    <property type="entry name" value="ALPHA-D-RIBOSE 1-METHYLPHOSPHONATE 5-TRIPHOSPHATE DIPHOSPHATASE"/>
    <property type="match status" value="1"/>
</dbReference>
<dbReference type="PANTHER" id="PTHR43135:SF3">
    <property type="entry name" value="ALPHA-D-RIBOSE 1-METHYLPHOSPHONATE 5-TRIPHOSPHATE DIPHOSPHATASE"/>
    <property type="match status" value="1"/>
</dbReference>
<dbReference type="Pfam" id="PF01979">
    <property type="entry name" value="Amidohydro_1"/>
    <property type="match status" value="1"/>
</dbReference>
<dbReference type="Gene3D" id="3.20.20.140">
    <property type="entry name" value="Metal-dependent hydrolases"/>
    <property type="match status" value="1"/>
</dbReference>
<accession>A0ABU8RF74</accession>
<evidence type="ECO:0000259" key="1">
    <source>
        <dbReference type="Pfam" id="PF01979"/>
    </source>
</evidence>
<evidence type="ECO:0000313" key="2">
    <source>
        <dbReference type="EMBL" id="MEJ5943721.1"/>
    </source>
</evidence>
<evidence type="ECO:0000313" key="3">
    <source>
        <dbReference type="Proteomes" id="UP001387100"/>
    </source>
</evidence>
<dbReference type="InterPro" id="IPR057744">
    <property type="entry name" value="OTAase-like"/>
</dbReference>
<keyword evidence="3" id="KW-1185">Reference proteome</keyword>
<name>A0ABU8RF74_9ACTN</name>
<feature type="domain" description="Amidohydrolase-related" evidence="1">
    <location>
        <begin position="61"/>
        <end position="408"/>
    </location>
</feature>
<proteinExistence type="predicted"/>
<dbReference type="Proteomes" id="UP001387100">
    <property type="component" value="Unassembled WGS sequence"/>
</dbReference>
<dbReference type="InterPro" id="IPR006680">
    <property type="entry name" value="Amidohydro-rel"/>
</dbReference>
<gene>
    <name evidence="2" type="ORF">WDZ17_00245</name>
</gene>
<dbReference type="EMBL" id="JBBIAA010000001">
    <property type="protein sequence ID" value="MEJ5943721.1"/>
    <property type="molecule type" value="Genomic_DNA"/>
</dbReference>
<dbReference type="CDD" id="cd01299">
    <property type="entry name" value="Met_dep_hydrolase_A"/>
    <property type="match status" value="1"/>
</dbReference>
<dbReference type="SUPFAM" id="SSF51556">
    <property type="entry name" value="Metallo-dependent hydrolases"/>
    <property type="match status" value="1"/>
</dbReference>
<dbReference type="RefSeq" id="WP_339573113.1">
    <property type="nucleotide sequence ID" value="NZ_JBBIAA010000001.1"/>
</dbReference>
<sequence length="415" mass="42530">MADDTRTPTLLVTGGRVLDTGAGAYTGATRVLVEDGRVTAVGGDEVVAPPGAEELDAGGRTVMPGLVDAHVHVTAATADLSSQAEWSPAYVTAHAGRIMAGMLQRGFTSVRDVGGADHGLAAAVAEGLLPGPRLFFGGKALSQTGGHGDGRAPGRSAALDTSCSSGLARVVDGADAFRLAAREQLRTGAHHIKLMLSGGVASPTDRIDSTQSSDDEIRAVVEEATAQNRYVTGHAYTARSVKRALRLGVRGIEHGNLVDDECLDLFLEHGAFLVPTLVTYQHLASEGAAHGLPPGSVAKVATVLEAGLDALDRATRAGVDVVLGTDLLGGMHVHQSEEIAIRAQVQSAAQVLASATTTAARLLQREGEIGVLAPGALGDLLVVDGDPLADVTVLARPGESLRTVVQGGRVVHRAV</sequence>
<dbReference type="SUPFAM" id="SSF51338">
    <property type="entry name" value="Composite domain of metallo-dependent hydrolases"/>
    <property type="match status" value="1"/>
</dbReference>